<evidence type="ECO:0000313" key="1">
    <source>
        <dbReference type="EMBL" id="KAJ7523861.1"/>
    </source>
</evidence>
<dbReference type="EMBL" id="CM055109">
    <property type="protein sequence ID" value="KAJ7523861.1"/>
    <property type="molecule type" value="Genomic_DNA"/>
</dbReference>
<organism evidence="1 2">
    <name type="scientific">Diphasiastrum complanatum</name>
    <name type="common">Issler's clubmoss</name>
    <name type="synonym">Lycopodium complanatum</name>
    <dbReference type="NCBI Taxonomy" id="34168"/>
    <lineage>
        <taxon>Eukaryota</taxon>
        <taxon>Viridiplantae</taxon>
        <taxon>Streptophyta</taxon>
        <taxon>Embryophyta</taxon>
        <taxon>Tracheophyta</taxon>
        <taxon>Lycopodiopsida</taxon>
        <taxon>Lycopodiales</taxon>
        <taxon>Lycopodiaceae</taxon>
        <taxon>Lycopodioideae</taxon>
        <taxon>Diphasiastrum</taxon>
    </lineage>
</organism>
<proteinExistence type="predicted"/>
<sequence>MGAMADDEASTNIEMELEFPCLDCPPSVDGSPVGLPGTTNSSAASSAVLGAAASRAAWVAFSPPSCENQLASLHFLAGSLDTSALSPSSSAPRSLPSEQALHRAGAAVEYAPPPSLSPANAPPSDISCQVKRPHAFFPLSFAAFPSLAASAVLVGSHASHLSQQSAKEDFQPDFSSLSPSFFCTILNQHGGFELNPPTGFPRAISSYQNLQAAQGPQEEAPDWALPSLPDLHISTGQLLTSLLIWGALIFESASIDDDQDALLCAGPWSKCSYPDTSVSRMRTKSFSSKLHYTSPRFRTCFPSCRRQHKWRICSPI</sequence>
<evidence type="ECO:0000313" key="2">
    <source>
        <dbReference type="Proteomes" id="UP001162992"/>
    </source>
</evidence>
<protein>
    <submittedName>
        <fullName evidence="1">Uncharacterized protein</fullName>
    </submittedName>
</protein>
<gene>
    <name evidence="1" type="ORF">O6H91_18G065600</name>
</gene>
<comment type="caution">
    <text evidence="1">The sequence shown here is derived from an EMBL/GenBank/DDBJ whole genome shotgun (WGS) entry which is preliminary data.</text>
</comment>
<reference evidence="2" key="1">
    <citation type="journal article" date="2024" name="Proc. Natl. Acad. Sci. U.S.A.">
        <title>Extraordinary preservation of gene collinearity over three hundred million years revealed in homosporous lycophytes.</title>
        <authorList>
            <person name="Li C."/>
            <person name="Wickell D."/>
            <person name="Kuo L.Y."/>
            <person name="Chen X."/>
            <person name="Nie B."/>
            <person name="Liao X."/>
            <person name="Peng D."/>
            <person name="Ji J."/>
            <person name="Jenkins J."/>
            <person name="Williams M."/>
            <person name="Shu S."/>
            <person name="Plott C."/>
            <person name="Barry K."/>
            <person name="Rajasekar S."/>
            <person name="Grimwood J."/>
            <person name="Han X."/>
            <person name="Sun S."/>
            <person name="Hou Z."/>
            <person name="He W."/>
            <person name="Dai G."/>
            <person name="Sun C."/>
            <person name="Schmutz J."/>
            <person name="Leebens-Mack J.H."/>
            <person name="Li F.W."/>
            <person name="Wang L."/>
        </authorList>
    </citation>
    <scope>NUCLEOTIDE SEQUENCE [LARGE SCALE GENOMIC DNA]</scope>
    <source>
        <strain evidence="2">cv. PW_Plant_1</strain>
    </source>
</reference>
<keyword evidence="2" id="KW-1185">Reference proteome</keyword>
<dbReference type="Proteomes" id="UP001162992">
    <property type="component" value="Chromosome 18"/>
</dbReference>
<accession>A0ACC2B276</accession>
<name>A0ACC2B276_DIPCM</name>